<evidence type="ECO:0000256" key="2">
    <source>
        <dbReference type="SAM" id="Phobius"/>
    </source>
</evidence>
<keyword evidence="4" id="KW-1185">Reference proteome</keyword>
<evidence type="ECO:0000313" key="4">
    <source>
        <dbReference type="Proteomes" id="UP000239485"/>
    </source>
</evidence>
<protein>
    <submittedName>
        <fullName evidence="3">Uncharacterized protein</fullName>
    </submittedName>
</protein>
<dbReference type="EMBL" id="PTJD01000013">
    <property type="protein sequence ID" value="PPK92626.1"/>
    <property type="molecule type" value="Genomic_DNA"/>
</dbReference>
<keyword evidence="2" id="KW-1133">Transmembrane helix</keyword>
<dbReference type="Proteomes" id="UP000239485">
    <property type="component" value="Unassembled WGS sequence"/>
</dbReference>
<comment type="caution">
    <text evidence="3">The sequence shown here is derived from an EMBL/GenBank/DDBJ whole genome shotgun (WGS) entry which is preliminary data.</text>
</comment>
<feature type="transmembrane region" description="Helical" evidence="2">
    <location>
        <begin position="33"/>
        <end position="51"/>
    </location>
</feature>
<keyword evidence="2" id="KW-0472">Membrane</keyword>
<keyword evidence="2" id="KW-0812">Transmembrane</keyword>
<feature type="transmembrane region" description="Helical" evidence="2">
    <location>
        <begin position="63"/>
        <end position="90"/>
    </location>
</feature>
<evidence type="ECO:0000313" key="3">
    <source>
        <dbReference type="EMBL" id="PPK92626.1"/>
    </source>
</evidence>
<feature type="region of interest" description="Disordered" evidence="1">
    <location>
        <begin position="1"/>
        <end position="21"/>
    </location>
</feature>
<dbReference type="AlphaFoldDB" id="A0A2S6IEL0"/>
<gene>
    <name evidence="3" type="ORF">CLV92_11355</name>
</gene>
<sequence length="94" mass="9956">MLAPMSEITAEHDEVTEDDNPLGNPYLGSLKHWAGLGLLGGALTALVGALMTGEEHGSATGPVVLMIGMTLLTWAGLAQIVFWVSAAVLWQRQR</sequence>
<reference evidence="3 4" key="1">
    <citation type="submission" date="2018-02" db="EMBL/GenBank/DDBJ databases">
        <title>Genomic Encyclopedia of Archaeal and Bacterial Type Strains, Phase II (KMG-II): from individual species to whole genera.</title>
        <authorList>
            <person name="Goeker M."/>
        </authorList>
    </citation>
    <scope>NUCLEOTIDE SEQUENCE [LARGE SCALE GENOMIC DNA]</scope>
    <source>
        <strain evidence="3 4">DSM 22857</strain>
    </source>
</reference>
<name>A0A2S6IEL0_9ACTN</name>
<organism evidence="3 4">
    <name type="scientific">Kineococcus xinjiangensis</name>
    <dbReference type="NCBI Taxonomy" id="512762"/>
    <lineage>
        <taxon>Bacteria</taxon>
        <taxon>Bacillati</taxon>
        <taxon>Actinomycetota</taxon>
        <taxon>Actinomycetes</taxon>
        <taxon>Kineosporiales</taxon>
        <taxon>Kineosporiaceae</taxon>
        <taxon>Kineococcus</taxon>
    </lineage>
</organism>
<evidence type="ECO:0000256" key="1">
    <source>
        <dbReference type="SAM" id="MobiDB-lite"/>
    </source>
</evidence>
<accession>A0A2S6IEL0</accession>
<proteinExistence type="predicted"/>